<dbReference type="EMBL" id="LJZV01000003">
    <property type="protein sequence ID" value="KZD94404.1"/>
    <property type="molecule type" value="Genomic_DNA"/>
</dbReference>
<accession>A0AAP1H9M7</accession>
<reference evidence="1 2" key="1">
    <citation type="submission" date="2015-09" db="EMBL/GenBank/DDBJ databases">
        <title>Spore heat resistance.</title>
        <authorList>
            <person name="Boekhorst J."/>
            <person name="Berendsen E.M."/>
            <person name="Wells-Bennik M.H."/>
            <person name="Kuipers O.P."/>
        </authorList>
    </citation>
    <scope>NUCLEOTIDE SEQUENCE [LARGE SCALE GENOMIC DNA]</scope>
    <source>
        <strain evidence="1 2">B4122</strain>
    </source>
</reference>
<dbReference type="Proteomes" id="UP000076442">
    <property type="component" value="Unassembled WGS sequence"/>
</dbReference>
<proteinExistence type="predicted"/>
<protein>
    <submittedName>
        <fullName evidence="1">Uncharacterized protein</fullName>
    </submittedName>
</protein>
<comment type="caution">
    <text evidence="1">The sequence shown here is derived from an EMBL/GenBank/DDBJ whole genome shotgun (WGS) entry which is preliminary data.</text>
</comment>
<organism evidence="1 2">
    <name type="scientific">Bacillus subtilis</name>
    <dbReference type="NCBI Taxonomy" id="1423"/>
    <lineage>
        <taxon>Bacteria</taxon>
        <taxon>Bacillati</taxon>
        <taxon>Bacillota</taxon>
        <taxon>Bacilli</taxon>
        <taxon>Bacillales</taxon>
        <taxon>Bacillaceae</taxon>
        <taxon>Bacillus</taxon>
    </lineage>
</organism>
<sequence>MPCCNPSVSYTLIFILQHIPSPRYKNMNQVTGAGLNKHKSL</sequence>
<dbReference type="AlphaFoldDB" id="A0AAP1H9M7"/>
<evidence type="ECO:0000313" key="1">
    <source>
        <dbReference type="EMBL" id="KZD94404.1"/>
    </source>
</evidence>
<gene>
    <name evidence="1" type="ORF">B4122_1100</name>
</gene>
<name>A0AAP1H9M7_BACIU</name>
<evidence type="ECO:0000313" key="2">
    <source>
        <dbReference type="Proteomes" id="UP000076442"/>
    </source>
</evidence>